<feature type="region of interest" description="Disordered" evidence="8">
    <location>
        <begin position="1"/>
        <end position="34"/>
    </location>
</feature>
<feature type="compositionally biased region" description="Polar residues" evidence="8">
    <location>
        <begin position="1"/>
        <end position="12"/>
    </location>
</feature>
<dbReference type="SMART" id="SM00543">
    <property type="entry name" value="MIF4G"/>
    <property type="match status" value="1"/>
</dbReference>
<feature type="compositionally biased region" description="Low complexity" evidence="8">
    <location>
        <begin position="1457"/>
        <end position="1470"/>
    </location>
</feature>
<feature type="region of interest" description="Disordered" evidence="8">
    <location>
        <begin position="380"/>
        <end position="413"/>
    </location>
</feature>
<dbReference type="EMBL" id="CP031390">
    <property type="protein sequence ID" value="QPH16764.1"/>
    <property type="molecule type" value="Genomic_DNA"/>
</dbReference>
<keyword evidence="11" id="KW-1185">Reference proteome</keyword>
<name>A0A7U3SNA8_EPIFF</name>
<keyword evidence="4" id="KW-0396">Initiation factor</keyword>
<dbReference type="Gene3D" id="1.20.970.30">
    <property type="entry name" value="eIF4G, eIF4E-binding domain"/>
    <property type="match status" value="1"/>
</dbReference>
<feature type="compositionally biased region" description="Polar residues" evidence="8">
    <location>
        <begin position="100"/>
        <end position="113"/>
    </location>
</feature>
<dbReference type="SUPFAM" id="SSF101489">
    <property type="entry name" value="Eukaryotic initiation factor 4f subunit eIF4g, eIF4e-binding domain"/>
    <property type="match status" value="1"/>
</dbReference>
<organism evidence="10 11">
    <name type="scientific">Epichloe festucae (strain Fl1)</name>
    <dbReference type="NCBI Taxonomy" id="877507"/>
    <lineage>
        <taxon>Eukaryota</taxon>
        <taxon>Fungi</taxon>
        <taxon>Dikarya</taxon>
        <taxon>Ascomycota</taxon>
        <taxon>Pezizomycotina</taxon>
        <taxon>Sordariomycetes</taxon>
        <taxon>Hypocreomycetidae</taxon>
        <taxon>Hypocreales</taxon>
        <taxon>Clavicipitaceae</taxon>
        <taxon>Epichloe</taxon>
    </lineage>
</organism>
<feature type="compositionally biased region" description="Low complexity" evidence="8">
    <location>
        <begin position="13"/>
        <end position="30"/>
    </location>
</feature>
<dbReference type="InterPro" id="IPR003890">
    <property type="entry name" value="MIF4G-like_typ-3"/>
</dbReference>
<evidence type="ECO:0000256" key="8">
    <source>
        <dbReference type="SAM" id="MobiDB-lite"/>
    </source>
</evidence>
<gene>
    <name evidence="10" type="ORF">C2857_001478</name>
</gene>
<feature type="compositionally biased region" description="Basic and acidic residues" evidence="8">
    <location>
        <begin position="618"/>
        <end position="631"/>
    </location>
</feature>
<feature type="compositionally biased region" description="Pro residues" evidence="8">
    <location>
        <begin position="276"/>
        <end position="290"/>
    </location>
</feature>
<dbReference type="GO" id="GO:0016281">
    <property type="term" value="C:eukaryotic translation initiation factor 4F complex"/>
    <property type="evidence" value="ECO:0007669"/>
    <property type="project" value="TreeGrafter"/>
</dbReference>
<dbReference type="OrthoDB" id="514777at2759"/>
<feature type="compositionally biased region" description="Polar residues" evidence="8">
    <location>
        <begin position="1392"/>
        <end position="1401"/>
    </location>
</feature>
<feature type="region of interest" description="Disordered" evidence="8">
    <location>
        <begin position="51"/>
        <end position="339"/>
    </location>
</feature>
<dbReference type="SUPFAM" id="SSF48371">
    <property type="entry name" value="ARM repeat"/>
    <property type="match status" value="1"/>
</dbReference>
<comment type="subcellular location">
    <subcellularLocation>
        <location evidence="1">Cytoplasm</location>
    </subcellularLocation>
</comment>
<proteinExistence type="inferred from homology"/>
<sequence>MTSPTNQQNPIPATNTSATTATSYASAAGAPKKSSIQAPLVTTGSQAPVVVGSASASAAQNAKSSTLSPVNGKPVATPAVPAVARGSSTNGSGADHSRKSSVTMAANGTNSFAANGGAKSGIQFGFNSPAMAHSTPQVGNAAPIAIPGAGNQRVPSPAHSPSPIPQPSASGGRPPSGLQQPSGQMTFGSLGNDGERHMRQGSVLSNPMAMGSQPAAHYRRESNNSAQGENRGNFPPQGGRGRGFNPHNNQYNNQMGYPPNNQFRNGPGQGRGMPPSFQPQPRNMPYPNSPQPNRSPALVPSMPNTPNMPPATMQSNISMQTPPQYHYPPPMAPQHQQVQLPFPDMPDKFPFKYNKNKKTRREHTKSLQSGCQLDSIRELHGSNADQPQRRFTQRPEFHWRDQHSNNGRRVGSSGVVKPLAQCSAQNPPRIPSQSPSLDLSPENGGFELWLTMKYQNFGYPPQQVDSYGRPISMPYGYNNVPPYMGPPQANSPAYNQQFASPYHQQSHSMSRTPSQPERPPSVNQQSQPLIVSSSQQSATPAGKAGPNNFLKPRKSAAIQIKNAAGEVVDTSTFKQPASPAPSSQQSKTPPVVASAPTPPPKSATPSHGRTESTATPKTAKEIQDELKEKIKQATLGAASEAAKANKDPVASDSPAEKEIPAAAVTVEAEAPKEIAQVEEPKKVEDEKKSAEPAVDPKADPGEDEIERMIREMEEADARREKEEAEHKKRVDAAKAEKKKEEEAKRKQNAADADAKLREQEREMERLEEEKERRQKEAESSGNTMSVAEALAAARAAKEADGSNVDSVADKLSGMKIGDDKAAAGDAAGQKRGSKPAALNLAPLNTKPIEPPQPSAALQSLKSARFLRVMDQEIYPTGISSPNPALNAAVTNKGKSFKYDAAFLLQFQKVFTEQPSVEFHQQVKSLIGDGERSARVATPRQPSNRGSGGFSMGTFNAPPGRTLPPGTSSEQRLAMSSGTMPRPSVGSIGSFRGPGGAFPGGNITRTASQSRGGAPNSPSGRQSSRSTRGSRRDYNGKDSQAAKTMPLTAGMEIKPIAVSSTGWKPSSIGNKAASATPTGYLDPELVQRKVKAALNKMTPEKFDKIADQILAIAGQSKDESDGRTLRQVIQLTFEKATDEAHWASMYAKFCKRMLENMSADVRDERIKDKSGNIVSGGNLFRKYLLNRCQEEFERGWTTHLPSQPKEEEEGDDSSKKALGETTMLSDDYYVAAAAKRRGLGLVQFIGELYKLGMLTERIMHECVHKLVDYKGVPDEAEIESLSKLLRTIGANLDATEKGRPMMDAYFQRIQTMADLPDLQSRMRFMLMDVVDLRRAKWVSKEANKGPKTLDEVRVEAEAAAAKAQESARSSTRGGPGGRALMGRGDARNFSGGYAQQQTSNQVGMDDLRRLKGSASRTPSQNVLLGPTSMFSSRSNSGRRLGPGGSLGRPGEDSGASSRTGTPPTRDTTNTNAFSLLATMETEHPASPPSAGPSPLLAKAIVDEKKESE</sequence>
<dbReference type="Proteomes" id="UP000594364">
    <property type="component" value="Chromosome 6"/>
</dbReference>
<evidence type="ECO:0000256" key="7">
    <source>
        <dbReference type="ARBA" id="ARBA00022917"/>
    </source>
</evidence>
<evidence type="ECO:0000256" key="1">
    <source>
        <dbReference type="ARBA" id="ARBA00004496"/>
    </source>
</evidence>
<keyword evidence="3" id="KW-0963">Cytoplasm</keyword>
<dbReference type="InterPro" id="IPR036211">
    <property type="entry name" value="eIF4G_eIF4E-bd_sf"/>
</dbReference>
<feature type="compositionally biased region" description="Low complexity" evidence="8">
    <location>
        <begin position="51"/>
        <end position="65"/>
    </location>
</feature>
<keyword evidence="6" id="KW-0694">RNA-binding</keyword>
<feature type="compositionally biased region" description="Polar residues" evidence="8">
    <location>
        <begin position="177"/>
        <end position="189"/>
    </location>
</feature>
<evidence type="ECO:0000256" key="2">
    <source>
        <dbReference type="ARBA" id="ARBA00005775"/>
    </source>
</evidence>
<dbReference type="Pfam" id="PF12152">
    <property type="entry name" value="eIF_4G1"/>
    <property type="match status" value="1"/>
</dbReference>
<keyword evidence="5" id="KW-0597">Phosphoprotein</keyword>
<evidence type="ECO:0000313" key="10">
    <source>
        <dbReference type="EMBL" id="QPH16764.1"/>
    </source>
</evidence>
<feature type="compositionally biased region" description="Polar residues" evidence="8">
    <location>
        <begin position="246"/>
        <end position="264"/>
    </location>
</feature>
<dbReference type="GO" id="GO:0003729">
    <property type="term" value="F:mRNA binding"/>
    <property type="evidence" value="ECO:0007669"/>
    <property type="project" value="TreeGrafter"/>
</dbReference>
<evidence type="ECO:0000256" key="3">
    <source>
        <dbReference type="ARBA" id="ARBA00022490"/>
    </source>
</evidence>
<dbReference type="GO" id="GO:0003743">
    <property type="term" value="F:translation initiation factor activity"/>
    <property type="evidence" value="ECO:0007669"/>
    <property type="project" value="UniProtKB-KW"/>
</dbReference>
<keyword evidence="7" id="KW-0648">Protein biosynthesis</keyword>
<dbReference type="InterPro" id="IPR022745">
    <property type="entry name" value="eIF4G1_eIF4E-bd"/>
</dbReference>
<reference evidence="10 11" key="1">
    <citation type="journal article" date="2018" name="PLoS Genet.">
        <title>Repeat elements organise 3D genome structure and mediate transcription in the filamentous fungus Epichloe festucae.</title>
        <authorList>
            <person name="Winter D.J."/>
            <person name="Ganley A.R.D."/>
            <person name="Young C.A."/>
            <person name="Liachko I."/>
            <person name="Schardl C.L."/>
            <person name="Dupont P.Y."/>
            <person name="Berry D."/>
            <person name="Ram A."/>
            <person name="Scott B."/>
            <person name="Cox M.P."/>
        </authorList>
    </citation>
    <scope>NUCLEOTIDE SEQUENCE [LARGE SCALE GENOMIC DNA]</scope>
    <source>
        <strain evidence="10 11">Fl1</strain>
    </source>
</reference>
<feature type="domain" description="MIF4G" evidence="9">
    <location>
        <begin position="1086"/>
        <end position="1335"/>
    </location>
</feature>
<evidence type="ECO:0000259" key="9">
    <source>
        <dbReference type="SMART" id="SM00543"/>
    </source>
</evidence>
<feature type="compositionally biased region" description="Polar residues" evidence="8">
    <location>
        <begin position="500"/>
        <end position="539"/>
    </location>
</feature>
<feature type="compositionally biased region" description="Low complexity" evidence="8">
    <location>
        <begin position="575"/>
        <end position="595"/>
    </location>
</feature>
<evidence type="ECO:0000256" key="5">
    <source>
        <dbReference type="ARBA" id="ARBA00022553"/>
    </source>
</evidence>
<feature type="region of interest" description="Disordered" evidence="8">
    <location>
        <begin position="500"/>
        <end position="550"/>
    </location>
</feature>
<accession>A0A7U3SNA8</accession>
<feature type="region of interest" description="Disordered" evidence="8">
    <location>
        <begin position="928"/>
        <end position="1045"/>
    </location>
</feature>
<dbReference type="Pfam" id="PF02854">
    <property type="entry name" value="MIF4G"/>
    <property type="match status" value="1"/>
</dbReference>
<dbReference type="FunFam" id="1.20.970.30:FF:000001">
    <property type="entry name" value="Eukaryotic translation initiation factor subunit eIF-4F, putative"/>
    <property type="match status" value="1"/>
</dbReference>
<feature type="region of interest" description="Disordered" evidence="8">
    <location>
        <begin position="1195"/>
        <end position="1214"/>
    </location>
</feature>
<feature type="compositionally biased region" description="Basic and acidic residues" evidence="8">
    <location>
        <begin position="393"/>
        <end position="403"/>
    </location>
</feature>
<dbReference type="GO" id="GO:0010494">
    <property type="term" value="C:cytoplasmic stress granule"/>
    <property type="evidence" value="ECO:0007669"/>
    <property type="project" value="UniProtKB-ARBA"/>
</dbReference>
<dbReference type="Gene3D" id="1.25.40.180">
    <property type="match status" value="1"/>
</dbReference>
<protein>
    <recommendedName>
        <fullName evidence="9">MIF4G domain-containing protein</fullName>
    </recommendedName>
</protein>
<feature type="compositionally biased region" description="Low complexity" evidence="8">
    <location>
        <begin position="139"/>
        <end position="151"/>
    </location>
</feature>
<feature type="compositionally biased region" description="Basic and acidic residues" evidence="8">
    <location>
        <begin position="752"/>
        <end position="778"/>
    </location>
</feature>
<dbReference type="PANTHER" id="PTHR23253">
    <property type="entry name" value="EUKARYOTIC TRANSLATION INITIATION FACTOR 4 GAMMA"/>
    <property type="match status" value="1"/>
</dbReference>
<dbReference type="FunFam" id="1.25.40.180:FF:000020">
    <property type="entry name" value="Eukaryotic translation initiation factor subunit"/>
    <property type="match status" value="1"/>
</dbReference>
<evidence type="ECO:0000313" key="11">
    <source>
        <dbReference type="Proteomes" id="UP000594364"/>
    </source>
</evidence>
<feature type="region of interest" description="Disordered" evidence="8">
    <location>
        <begin position="1359"/>
        <end position="1507"/>
    </location>
</feature>
<evidence type="ECO:0000256" key="4">
    <source>
        <dbReference type="ARBA" id="ARBA00022540"/>
    </source>
</evidence>
<feature type="compositionally biased region" description="Low complexity" evidence="8">
    <location>
        <begin position="1359"/>
        <end position="1371"/>
    </location>
</feature>
<feature type="region of interest" description="Disordered" evidence="8">
    <location>
        <begin position="569"/>
        <end position="805"/>
    </location>
</feature>
<feature type="region of interest" description="Disordered" evidence="8">
    <location>
        <begin position="821"/>
        <end position="855"/>
    </location>
</feature>
<feature type="compositionally biased region" description="Polar residues" evidence="8">
    <location>
        <begin position="964"/>
        <end position="978"/>
    </location>
</feature>
<evidence type="ECO:0000256" key="6">
    <source>
        <dbReference type="ARBA" id="ARBA00022884"/>
    </source>
</evidence>
<feature type="compositionally biased region" description="Basic and acidic residues" evidence="8">
    <location>
        <begin position="678"/>
        <end position="745"/>
    </location>
</feature>
<feature type="compositionally biased region" description="Low complexity" evidence="8">
    <location>
        <begin position="300"/>
        <end position="324"/>
    </location>
</feature>
<dbReference type="PANTHER" id="PTHR23253:SF9">
    <property type="entry name" value="EUKARYOTIC TRANSLATION INITIATION FACTOR 4 GAMMA 2"/>
    <property type="match status" value="1"/>
</dbReference>
<comment type="similarity">
    <text evidence="2">Belongs to the eukaryotic initiation factor 4G family.</text>
</comment>
<dbReference type="InterPro" id="IPR016024">
    <property type="entry name" value="ARM-type_fold"/>
</dbReference>
<feature type="compositionally biased region" description="Low complexity" evidence="8">
    <location>
        <begin position="74"/>
        <end position="84"/>
    </location>
</feature>